<sequence>MSMQDFPIAYIEPVFRPPSEAHSLILPVTNGCSWNHCTFCEMYTQEQKKFRARDEAQVLEEIRRAGQQLIVQRVFLADGDALVLPTRRLLSILQAIREHMPEVRRVSSYCLPRNLRKKSVDELKELADAGLKMAYVGCESGDDEVLARVNKGETYESSLSALDKLGQAGITRSVMILNGLGGASLSQQHADNSARLMNEAQPEYLSTLVVSFPMGEARFRANFADYQSLTQEQLFLEVERLLQGLELRDTVFRSDHASNYLVLKGNLGADKARMLAQVRQAIEQPQQARLRQEWQRGL</sequence>
<reference evidence="7 8" key="1">
    <citation type="submission" date="2019-11" db="EMBL/GenBank/DDBJ databases">
        <title>Pseudomonas flavidum sp. nov., isolated from Baiyang Lake.</title>
        <authorList>
            <person name="Zhao Y."/>
        </authorList>
    </citation>
    <scope>NUCLEOTIDE SEQUENCE [LARGE SCALE GENOMIC DNA]</scope>
    <source>
        <strain evidence="8">R-22-3 w-18</strain>
    </source>
</reference>
<keyword evidence="8" id="KW-1185">Reference proteome</keyword>
<dbReference type="InterPro" id="IPR006638">
    <property type="entry name" value="Elp3/MiaA/NifB-like_rSAM"/>
</dbReference>
<gene>
    <name evidence="7" type="ORF">GJV18_17230</name>
</gene>
<proteinExistence type="predicted"/>
<dbReference type="InterPro" id="IPR051198">
    <property type="entry name" value="BchE-like"/>
</dbReference>
<evidence type="ECO:0000256" key="1">
    <source>
        <dbReference type="ARBA" id="ARBA00001966"/>
    </source>
</evidence>
<dbReference type="InterPro" id="IPR058240">
    <property type="entry name" value="rSAM_sf"/>
</dbReference>
<dbReference type="PROSITE" id="PS51918">
    <property type="entry name" value="RADICAL_SAM"/>
    <property type="match status" value="1"/>
</dbReference>
<dbReference type="GO" id="GO:0003824">
    <property type="term" value="F:catalytic activity"/>
    <property type="evidence" value="ECO:0007669"/>
    <property type="project" value="InterPro"/>
</dbReference>
<evidence type="ECO:0000256" key="4">
    <source>
        <dbReference type="ARBA" id="ARBA00023004"/>
    </source>
</evidence>
<dbReference type="AlphaFoldDB" id="A0A6I4KXB3"/>
<comment type="caution">
    <text evidence="7">The sequence shown here is derived from an EMBL/GenBank/DDBJ whole genome shotgun (WGS) entry which is preliminary data.</text>
</comment>
<dbReference type="SMART" id="SM00729">
    <property type="entry name" value="Elp3"/>
    <property type="match status" value="1"/>
</dbReference>
<feature type="domain" description="Radical SAM core" evidence="6">
    <location>
        <begin position="18"/>
        <end position="246"/>
    </location>
</feature>
<dbReference type="SFLD" id="SFLDG01082">
    <property type="entry name" value="B12-binding_domain_containing"/>
    <property type="match status" value="1"/>
</dbReference>
<keyword evidence="5" id="KW-0411">Iron-sulfur</keyword>
<keyword evidence="2" id="KW-0949">S-adenosyl-L-methionine</keyword>
<evidence type="ECO:0000256" key="3">
    <source>
        <dbReference type="ARBA" id="ARBA00022723"/>
    </source>
</evidence>
<accession>A0A6I4KXB3</accession>
<dbReference type="PANTHER" id="PTHR43409">
    <property type="entry name" value="ANAEROBIC MAGNESIUM-PROTOPORPHYRIN IX MONOMETHYL ESTER CYCLASE-RELATED"/>
    <property type="match status" value="1"/>
</dbReference>
<dbReference type="GO" id="GO:0051536">
    <property type="term" value="F:iron-sulfur cluster binding"/>
    <property type="evidence" value="ECO:0007669"/>
    <property type="project" value="UniProtKB-KW"/>
</dbReference>
<evidence type="ECO:0000313" key="8">
    <source>
        <dbReference type="Proteomes" id="UP000429555"/>
    </source>
</evidence>
<dbReference type="EMBL" id="WKJZ01000004">
    <property type="protein sequence ID" value="MVW77065.1"/>
    <property type="molecule type" value="Genomic_DNA"/>
</dbReference>
<dbReference type="SFLD" id="SFLDG01095">
    <property type="entry name" value="Uncharacterised_Radical_SAM_Su"/>
    <property type="match status" value="1"/>
</dbReference>
<organism evidence="7 8">
    <name type="scientific">Pseudomonas xionganensis</name>
    <dbReference type="NCBI Taxonomy" id="2654845"/>
    <lineage>
        <taxon>Bacteria</taxon>
        <taxon>Pseudomonadati</taxon>
        <taxon>Pseudomonadota</taxon>
        <taxon>Gammaproteobacteria</taxon>
        <taxon>Pseudomonadales</taxon>
        <taxon>Pseudomonadaceae</taxon>
        <taxon>Pseudomonas</taxon>
    </lineage>
</organism>
<dbReference type="InterPro" id="IPR007197">
    <property type="entry name" value="rSAM"/>
</dbReference>
<dbReference type="SUPFAM" id="SSF102114">
    <property type="entry name" value="Radical SAM enzymes"/>
    <property type="match status" value="1"/>
</dbReference>
<dbReference type="Proteomes" id="UP000429555">
    <property type="component" value="Unassembled WGS sequence"/>
</dbReference>
<evidence type="ECO:0000259" key="6">
    <source>
        <dbReference type="PROSITE" id="PS51918"/>
    </source>
</evidence>
<dbReference type="RefSeq" id="WP_160347721.1">
    <property type="nucleotide sequence ID" value="NZ_WKJZ01000004.1"/>
</dbReference>
<dbReference type="Gene3D" id="3.20.20.70">
    <property type="entry name" value="Aldolase class I"/>
    <property type="match status" value="1"/>
</dbReference>
<evidence type="ECO:0000313" key="7">
    <source>
        <dbReference type="EMBL" id="MVW77065.1"/>
    </source>
</evidence>
<dbReference type="Pfam" id="PF04055">
    <property type="entry name" value="Radical_SAM"/>
    <property type="match status" value="1"/>
</dbReference>
<protein>
    <submittedName>
        <fullName evidence="7">Radical SAM protein</fullName>
    </submittedName>
</protein>
<name>A0A6I4KXB3_9PSED</name>
<dbReference type="CDD" id="cd01335">
    <property type="entry name" value="Radical_SAM"/>
    <property type="match status" value="1"/>
</dbReference>
<keyword evidence="3" id="KW-0479">Metal-binding</keyword>
<comment type="cofactor">
    <cofactor evidence="1">
        <name>[4Fe-4S] cluster</name>
        <dbReference type="ChEBI" id="CHEBI:49883"/>
    </cofactor>
</comment>
<evidence type="ECO:0000256" key="2">
    <source>
        <dbReference type="ARBA" id="ARBA00022691"/>
    </source>
</evidence>
<dbReference type="SFLD" id="SFLDS00029">
    <property type="entry name" value="Radical_SAM"/>
    <property type="match status" value="2"/>
</dbReference>
<dbReference type="PANTHER" id="PTHR43409:SF4">
    <property type="entry name" value="RADICAL SAM SUPERFAMILY PROTEIN"/>
    <property type="match status" value="1"/>
</dbReference>
<dbReference type="InterPro" id="IPR013785">
    <property type="entry name" value="Aldolase_TIM"/>
</dbReference>
<keyword evidence="4" id="KW-0408">Iron</keyword>
<evidence type="ECO:0000256" key="5">
    <source>
        <dbReference type="ARBA" id="ARBA00023014"/>
    </source>
</evidence>
<dbReference type="GO" id="GO:0046872">
    <property type="term" value="F:metal ion binding"/>
    <property type="evidence" value="ECO:0007669"/>
    <property type="project" value="UniProtKB-KW"/>
</dbReference>